<proteinExistence type="predicted"/>
<reference evidence="4 6" key="1">
    <citation type="submission" date="2015-08" db="EMBL/GenBank/DDBJ databases">
        <title>Thermococcus thioreducens DSM 14981 genome sequencing.</title>
        <authorList>
            <person name="Hong S.-J."/>
            <person name="Kim M.-C."/>
            <person name="Shin J.-H."/>
        </authorList>
    </citation>
    <scope>NUCLEOTIDE SEQUENCE [LARGE SCALE GENOMIC DNA]</scope>
    <source>
        <strain evidence="4 6">DSM 14981</strain>
    </source>
</reference>
<sequence length="538" mass="59058">MRKAVVALILLTLVMALLPGSSAQFVTFTTNDEITLLRGDYSIGTIMLTNAGGFSFKIVSYQKFWVEDDNGNVVPGFNLTLTPTIFSDWTSQKTYSVSYNISCASNVSGGTYTLYLRFLAFTSDNSMYIVHATVPLHVIEGALDFGVADAYVKERPGSPYVLNGETIVVFSHVNNIGHSRVPVHATVSFSLGGKVYFLENRTLNMAPGDNLVRFEVPVGYELPEGTYRLEYVLKYDDGTYRYSREIPVKFGVKLVGASLQSDTVKLGGENRAYLTLLSERNVNLNLTVETYRNGTLVARTVEPTVIRGGTNVIEVSLPTNVSGGLTSLIELTFDRRVIGKSNVSYKVLAPPTIKDVTYEKVPDNEVVFKILIENPNSEPFEGQLSYRIVSNGSVLYKDSLESTIKPGINEVSLRFNLPVGLAVGYEFTLSAMGETSVSKGELYLEPPAPPTTATTTTTTTASNTTTTTPAGTSAGLWVGILVVAFLLLAVGAFYYNTRGGGKSRKRVRPKPKRRSPLGRFKRPKEPKFRENRELPKKK</sequence>
<feature type="region of interest" description="Disordered" evidence="1">
    <location>
        <begin position="444"/>
        <end position="469"/>
    </location>
</feature>
<dbReference type="Proteomes" id="UP000250136">
    <property type="component" value="Chromosome"/>
</dbReference>
<feature type="compositionally biased region" description="Low complexity" evidence="1">
    <location>
        <begin position="451"/>
        <end position="469"/>
    </location>
</feature>
<reference evidence="5 7" key="3">
    <citation type="submission" date="2016-10" db="EMBL/GenBank/DDBJ databases">
        <authorList>
            <person name="de Groot N.N."/>
        </authorList>
    </citation>
    <scope>NUCLEOTIDE SEQUENCE [LARGE SCALE GENOMIC DNA]</scope>
    <source>
        <strain evidence="5 7">OGL-20</strain>
    </source>
</reference>
<evidence type="ECO:0000313" key="5">
    <source>
        <dbReference type="EMBL" id="SEW05174.1"/>
    </source>
</evidence>
<evidence type="ECO:0000313" key="7">
    <source>
        <dbReference type="Proteomes" id="UP000182125"/>
    </source>
</evidence>
<keyword evidence="2" id="KW-0472">Membrane</keyword>
<keyword evidence="2" id="KW-0812">Transmembrane</keyword>
<evidence type="ECO:0000313" key="3">
    <source>
        <dbReference type="EMBL" id="ASJ11523.1"/>
    </source>
</evidence>
<dbReference type="EMBL" id="CP015105">
    <property type="protein sequence ID" value="ASJ11523.1"/>
    <property type="molecule type" value="Genomic_DNA"/>
</dbReference>
<keyword evidence="2" id="KW-1133">Transmembrane helix</keyword>
<evidence type="ECO:0000256" key="1">
    <source>
        <dbReference type="SAM" id="MobiDB-lite"/>
    </source>
</evidence>
<accession>A0A0Q2S2W1</accession>
<dbReference type="EMBL" id="FOIW01000002">
    <property type="protein sequence ID" value="SEW05174.1"/>
    <property type="molecule type" value="Genomic_DNA"/>
</dbReference>
<evidence type="ECO:0000313" key="6">
    <source>
        <dbReference type="Proteomes" id="UP000051862"/>
    </source>
</evidence>
<dbReference type="EMBL" id="LIXN01000015">
    <property type="protein sequence ID" value="KQH81867.1"/>
    <property type="molecule type" value="Genomic_DNA"/>
</dbReference>
<feature type="compositionally biased region" description="Basic and acidic residues" evidence="1">
    <location>
        <begin position="523"/>
        <end position="538"/>
    </location>
</feature>
<dbReference type="AlphaFoldDB" id="A0A0Q2S2W1"/>
<organism evidence="4 6">
    <name type="scientific">Thermococcus thioreducens</name>
    <dbReference type="NCBI Taxonomy" id="277988"/>
    <lineage>
        <taxon>Archaea</taxon>
        <taxon>Methanobacteriati</taxon>
        <taxon>Methanobacteriota</taxon>
        <taxon>Thermococci</taxon>
        <taxon>Thermococcales</taxon>
        <taxon>Thermococcaceae</taxon>
        <taxon>Thermococcus</taxon>
    </lineage>
</organism>
<dbReference type="Proteomes" id="UP000051862">
    <property type="component" value="Unassembled WGS sequence"/>
</dbReference>
<reference evidence="3 8" key="2">
    <citation type="submission" date="2016-04" db="EMBL/GenBank/DDBJ databases">
        <title>Complete genome sequence of Thermococcus thioreducens type strain OGL-20P.</title>
        <authorList>
            <person name="Oger P.M."/>
        </authorList>
    </citation>
    <scope>NUCLEOTIDE SEQUENCE [LARGE SCALE GENOMIC DNA]</scope>
    <source>
        <strain evidence="3 8">OGL-20P</strain>
    </source>
</reference>
<dbReference type="STRING" id="277988.SAMN05216170_1265"/>
<dbReference type="OrthoDB" id="86198at2157"/>
<dbReference type="KEGG" id="ttd:A3L14_00845"/>
<dbReference type="PATRIC" id="fig|277988.4.peg.1888"/>
<feature type="region of interest" description="Disordered" evidence="1">
    <location>
        <begin position="500"/>
        <end position="538"/>
    </location>
</feature>
<name>A0A0Q2S2W1_9EURY</name>
<evidence type="ECO:0000256" key="2">
    <source>
        <dbReference type="SAM" id="Phobius"/>
    </source>
</evidence>
<evidence type="ECO:0000313" key="8">
    <source>
        <dbReference type="Proteomes" id="UP000250136"/>
    </source>
</evidence>
<evidence type="ECO:0000313" key="4">
    <source>
        <dbReference type="EMBL" id="KQH81867.1"/>
    </source>
</evidence>
<dbReference type="Proteomes" id="UP000182125">
    <property type="component" value="Unassembled WGS sequence"/>
</dbReference>
<keyword evidence="8" id="KW-1185">Reference proteome</keyword>
<gene>
    <name evidence="3" type="ORF">A3L14_00845</name>
    <name evidence="4" type="ORF">AMR53_08980</name>
    <name evidence="5" type="ORF">SAMN05216170_1265</name>
</gene>
<protein>
    <submittedName>
        <fullName evidence="4">Uncharacterized protein</fullName>
    </submittedName>
</protein>
<feature type="compositionally biased region" description="Basic residues" evidence="1">
    <location>
        <begin position="501"/>
        <end position="522"/>
    </location>
</feature>
<feature type="transmembrane region" description="Helical" evidence="2">
    <location>
        <begin position="474"/>
        <end position="496"/>
    </location>
</feature>
<dbReference type="GeneID" id="33332922"/>
<dbReference type="RefSeq" id="WP_055429935.1">
    <property type="nucleotide sequence ID" value="NZ_CP015105.1"/>
</dbReference>